<dbReference type="Gene3D" id="2.40.128.20">
    <property type="match status" value="1"/>
</dbReference>
<evidence type="ECO:0000256" key="1">
    <source>
        <dbReference type="ARBA" id="ARBA00006889"/>
    </source>
</evidence>
<dbReference type="OrthoDB" id="565904at2759"/>
<keyword evidence="6" id="KW-1185">Reference proteome</keyword>
<evidence type="ECO:0000259" key="4">
    <source>
        <dbReference type="Pfam" id="PF00061"/>
    </source>
</evidence>
<dbReference type="InterPro" id="IPR000566">
    <property type="entry name" value="Lipocln_cytosolic_FA-bd_dom"/>
</dbReference>
<dbReference type="CDD" id="cd19440">
    <property type="entry name" value="lipocalin_Bla_g_4_Per_a_4"/>
    <property type="match status" value="1"/>
</dbReference>
<dbReference type="eggNOG" id="KOG4824">
    <property type="taxonomic scope" value="Eukaryota"/>
</dbReference>
<accession>A0A067QRW4</accession>
<dbReference type="OMA" id="FWVLSRT"/>
<evidence type="ECO:0000256" key="3">
    <source>
        <dbReference type="PIRNR" id="PIRNR036893"/>
    </source>
</evidence>
<dbReference type="SUPFAM" id="SSF50814">
    <property type="entry name" value="Lipocalins"/>
    <property type="match status" value="1"/>
</dbReference>
<dbReference type="Proteomes" id="UP000027135">
    <property type="component" value="Unassembled WGS sequence"/>
</dbReference>
<dbReference type="GO" id="GO:0006629">
    <property type="term" value="P:lipid metabolic process"/>
    <property type="evidence" value="ECO:0007669"/>
    <property type="project" value="TreeGrafter"/>
</dbReference>
<reference evidence="5 6" key="1">
    <citation type="journal article" date="2014" name="Nat. Commun.">
        <title>Molecular traces of alternative social organization in a termite genome.</title>
        <authorList>
            <person name="Terrapon N."/>
            <person name="Li C."/>
            <person name="Robertson H.M."/>
            <person name="Ji L."/>
            <person name="Meng X."/>
            <person name="Booth W."/>
            <person name="Chen Z."/>
            <person name="Childers C.P."/>
            <person name="Glastad K.M."/>
            <person name="Gokhale K."/>
            <person name="Gowin J."/>
            <person name="Gronenberg W."/>
            <person name="Hermansen R.A."/>
            <person name="Hu H."/>
            <person name="Hunt B.G."/>
            <person name="Huylmans A.K."/>
            <person name="Khalil S.M."/>
            <person name="Mitchell R.D."/>
            <person name="Munoz-Torres M.C."/>
            <person name="Mustard J.A."/>
            <person name="Pan H."/>
            <person name="Reese J.T."/>
            <person name="Scharf M.E."/>
            <person name="Sun F."/>
            <person name="Vogel H."/>
            <person name="Xiao J."/>
            <person name="Yang W."/>
            <person name="Yang Z."/>
            <person name="Yang Z."/>
            <person name="Zhou J."/>
            <person name="Zhu J."/>
            <person name="Brent C.S."/>
            <person name="Elsik C.G."/>
            <person name="Goodisman M.A."/>
            <person name="Liberles D.A."/>
            <person name="Roe R.M."/>
            <person name="Vargo E.L."/>
            <person name="Vilcinskas A."/>
            <person name="Wang J."/>
            <person name="Bornberg-Bauer E."/>
            <person name="Korb J."/>
            <person name="Zhang G."/>
            <person name="Liebig J."/>
        </authorList>
    </citation>
    <scope>NUCLEOTIDE SEQUENCE [LARGE SCALE GENOMIC DNA]</scope>
    <source>
        <tissue evidence="5">Whole organism</tissue>
    </source>
</reference>
<dbReference type="GO" id="GO:0005737">
    <property type="term" value="C:cytoplasm"/>
    <property type="evidence" value="ECO:0007669"/>
    <property type="project" value="TreeGrafter"/>
</dbReference>
<sequence>MVWLSQWLVLWVAVEAALAGSTQHCPQKILKTDFNMTEYLGEWNEILRVPNDYEEGYSCMSDRFRLSPDGATKVHSHAYNASNGAYVFLDGVVTLSQPGRFDITYSGETVWSSSYWVLGTNYNTYAVLWGCLVQNDGSIRHLSWVSSRQKTLDEDSMTEVNEVLGNNGLERSQYEDVVQTNCPAMPSAEL</sequence>
<dbReference type="AlphaFoldDB" id="A0A067QRW4"/>
<dbReference type="GO" id="GO:0000302">
    <property type="term" value="P:response to reactive oxygen species"/>
    <property type="evidence" value="ECO:0007669"/>
    <property type="project" value="TreeGrafter"/>
</dbReference>
<comment type="similarity">
    <text evidence="1 3">Belongs to the calycin superfamily. Lipocalin family.</text>
</comment>
<dbReference type="InterPro" id="IPR022271">
    <property type="entry name" value="Lipocalin_ApoD"/>
</dbReference>
<feature type="domain" description="Lipocalin/cytosolic fatty-acid binding" evidence="4">
    <location>
        <begin position="41"/>
        <end position="181"/>
    </location>
</feature>
<dbReference type="PRINTS" id="PR01273">
    <property type="entry name" value="INVTBRTCOLOR"/>
</dbReference>
<dbReference type="PANTHER" id="PTHR10612">
    <property type="entry name" value="APOLIPOPROTEIN D"/>
    <property type="match status" value="1"/>
</dbReference>
<proteinExistence type="inferred from homology"/>
<dbReference type="PIRSF" id="PIRSF036893">
    <property type="entry name" value="Lipocalin_ApoD"/>
    <property type="match status" value="1"/>
</dbReference>
<protein>
    <submittedName>
        <fullName evidence="5">Apolipoprotein D</fullName>
    </submittedName>
</protein>
<keyword evidence="2" id="KW-1015">Disulfide bond</keyword>
<keyword evidence="3" id="KW-0732">Signal</keyword>
<gene>
    <name evidence="5" type="ORF">L798_05242</name>
</gene>
<feature type="chain" id="PRO_5013434971" evidence="3">
    <location>
        <begin position="20"/>
        <end position="190"/>
    </location>
</feature>
<evidence type="ECO:0000313" key="6">
    <source>
        <dbReference type="Proteomes" id="UP000027135"/>
    </source>
</evidence>
<evidence type="ECO:0000313" key="5">
    <source>
        <dbReference type="EMBL" id="KDQ71698.1"/>
    </source>
</evidence>
<keyword evidence="5" id="KW-0449">Lipoprotein</keyword>
<feature type="signal peptide" evidence="3">
    <location>
        <begin position="1"/>
        <end position="19"/>
    </location>
</feature>
<dbReference type="InParanoid" id="A0A067QRW4"/>
<dbReference type="InterPro" id="IPR012674">
    <property type="entry name" value="Calycin"/>
</dbReference>
<evidence type="ECO:0000256" key="2">
    <source>
        <dbReference type="ARBA" id="ARBA00023157"/>
    </source>
</evidence>
<dbReference type="EMBL" id="KK853797">
    <property type="protein sequence ID" value="KDQ71698.1"/>
    <property type="molecule type" value="Genomic_DNA"/>
</dbReference>
<name>A0A067QRW4_ZOONE</name>
<dbReference type="Pfam" id="PF00061">
    <property type="entry name" value="Lipocalin"/>
    <property type="match status" value="1"/>
</dbReference>
<dbReference type="InterPro" id="IPR003057">
    <property type="entry name" value="Invtbrt_color"/>
</dbReference>
<organism evidence="5 6">
    <name type="scientific">Zootermopsis nevadensis</name>
    <name type="common">Dampwood termite</name>
    <dbReference type="NCBI Taxonomy" id="136037"/>
    <lineage>
        <taxon>Eukaryota</taxon>
        <taxon>Metazoa</taxon>
        <taxon>Ecdysozoa</taxon>
        <taxon>Arthropoda</taxon>
        <taxon>Hexapoda</taxon>
        <taxon>Insecta</taxon>
        <taxon>Pterygota</taxon>
        <taxon>Neoptera</taxon>
        <taxon>Polyneoptera</taxon>
        <taxon>Dictyoptera</taxon>
        <taxon>Blattodea</taxon>
        <taxon>Blattoidea</taxon>
        <taxon>Termitoidae</taxon>
        <taxon>Termopsidae</taxon>
        <taxon>Zootermopsis</taxon>
    </lineage>
</organism>
<dbReference type="GO" id="GO:0031409">
    <property type="term" value="F:pigment binding"/>
    <property type="evidence" value="ECO:0007669"/>
    <property type="project" value="InterPro"/>
</dbReference>
<dbReference type="PANTHER" id="PTHR10612:SF62">
    <property type="entry name" value="LIPOCALIN_CYTOSOLIC FATTY-ACID BINDING DOMAIN-CONTAINING PROTEIN"/>
    <property type="match status" value="1"/>
</dbReference>